<sequence length="69" mass="8045">MLKAARPLDDEAGNDERDYRRTVDTWAKEPLFLYLWAQKYDRYQTRKHDRTALLAVAKEALAASNSENS</sequence>
<keyword evidence="2" id="KW-1185">Reference proteome</keyword>
<name>G2KRX3_MICAA</name>
<dbReference type="STRING" id="856793.MICA_2175"/>
<reference evidence="1 2" key="1">
    <citation type="journal article" date="2011" name="BMC Genomics">
        <title>Genomic insights into an obligate epibiotic bacterial predator: Micavibrio aeruginosavorus ARL-13.</title>
        <authorList>
            <person name="Wang Z."/>
            <person name="Kadouri D."/>
            <person name="Wu M."/>
        </authorList>
    </citation>
    <scope>NUCLEOTIDE SEQUENCE [LARGE SCALE GENOMIC DNA]</scope>
    <source>
        <strain evidence="1 2">ARL-13</strain>
    </source>
</reference>
<dbReference type="AlphaFoldDB" id="G2KRX3"/>
<dbReference type="HOGENOM" id="CLU_2771215_0_0_5"/>
<proteinExistence type="predicted"/>
<dbReference type="Proteomes" id="UP000009286">
    <property type="component" value="Chromosome"/>
</dbReference>
<dbReference type="EMBL" id="CP002382">
    <property type="protein sequence ID" value="AEP10481.1"/>
    <property type="molecule type" value="Genomic_DNA"/>
</dbReference>
<evidence type="ECO:0000313" key="2">
    <source>
        <dbReference type="Proteomes" id="UP000009286"/>
    </source>
</evidence>
<dbReference type="KEGG" id="mai:MICA_2175"/>
<evidence type="ECO:0000313" key="1">
    <source>
        <dbReference type="EMBL" id="AEP10481.1"/>
    </source>
</evidence>
<organism evidence="1 2">
    <name type="scientific">Micavibrio aeruginosavorus (strain ARL-13)</name>
    <dbReference type="NCBI Taxonomy" id="856793"/>
    <lineage>
        <taxon>Bacteria</taxon>
        <taxon>Pseudomonadati</taxon>
        <taxon>Bdellovibrionota</taxon>
        <taxon>Bdellovibrionia</taxon>
        <taxon>Bdellovibrionales</taxon>
        <taxon>Pseudobdellovibrionaceae</taxon>
        <taxon>Micavibrio</taxon>
    </lineage>
</organism>
<accession>G2KRX3</accession>
<gene>
    <name evidence="1" type="ordered locus">MICA_2175</name>
</gene>
<protein>
    <submittedName>
        <fullName evidence="1">Uncharacterized protein</fullName>
    </submittedName>
</protein>